<organism evidence="1">
    <name type="scientific">Culex pipiens</name>
    <name type="common">House mosquito</name>
    <dbReference type="NCBI Taxonomy" id="7175"/>
    <lineage>
        <taxon>Eukaryota</taxon>
        <taxon>Metazoa</taxon>
        <taxon>Ecdysozoa</taxon>
        <taxon>Arthropoda</taxon>
        <taxon>Hexapoda</taxon>
        <taxon>Insecta</taxon>
        <taxon>Pterygota</taxon>
        <taxon>Neoptera</taxon>
        <taxon>Endopterygota</taxon>
        <taxon>Diptera</taxon>
        <taxon>Nematocera</taxon>
        <taxon>Culicoidea</taxon>
        <taxon>Culicidae</taxon>
        <taxon>Culicinae</taxon>
        <taxon>Culicini</taxon>
        <taxon>Culex</taxon>
        <taxon>Culex</taxon>
    </lineage>
</organism>
<sequence length="126" mass="13930">MCAENLQQHSRRIDHLVKLAYSDHLQRSTLGPVLPSTIIPLQTLVLPINRFHHTLGHALQIGPLQNHFFGLNIVSKVTPRIFRRLGTFAVTFIPAGPGSPGQNSSLVGGTFVSRFGLRLDRAGRNF</sequence>
<name>A0A8D8NVZ5_CULPI</name>
<reference evidence="1" key="1">
    <citation type="submission" date="2021-05" db="EMBL/GenBank/DDBJ databases">
        <authorList>
            <person name="Alioto T."/>
            <person name="Alioto T."/>
            <person name="Gomez Garrido J."/>
        </authorList>
    </citation>
    <scope>NUCLEOTIDE SEQUENCE</scope>
</reference>
<evidence type="ECO:0000313" key="1">
    <source>
        <dbReference type="EMBL" id="CAG6579460.1"/>
    </source>
</evidence>
<dbReference type="EMBL" id="HBUE01196050">
    <property type="protein sequence ID" value="CAG6527737.1"/>
    <property type="molecule type" value="Transcribed_RNA"/>
</dbReference>
<protein>
    <submittedName>
        <fullName evidence="1">(northern house mosquito) hypothetical protein</fullName>
    </submittedName>
</protein>
<dbReference type="AlphaFoldDB" id="A0A8D8NVZ5"/>
<dbReference type="EMBL" id="HBUE01302049">
    <property type="protein sequence ID" value="CAG6579460.1"/>
    <property type="molecule type" value="Transcribed_RNA"/>
</dbReference>
<proteinExistence type="predicted"/>
<accession>A0A8D8NVZ5</accession>